<dbReference type="EMBL" id="OLKH01000179">
    <property type="protein sequence ID" value="SPE78737.1"/>
    <property type="molecule type" value="Genomic_DNA"/>
</dbReference>
<accession>A0A2N9PEJ3</accession>
<proteinExistence type="predicted"/>
<protein>
    <submittedName>
        <fullName evidence="1">Uncharacterized protein</fullName>
    </submittedName>
</protein>
<gene>
    <name evidence="1" type="ORF">FLACOL_02755</name>
</gene>
<organism evidence="1 2">
    <name type="scientific">Flavobacterium columnare</name>
    <dbReference type="NCBI Taxonomy" id="996"/>
    <lineage>
        <taxon>Bacteria</taxon>
        <taxon>Pseudomonadati</taxon>
        <taxon>Bacteroidota</taxon>
        <taxon>Flavobacteriia</taxon>
        <taxon>Flavobacteriales</taxon>
        <taxon>Flavobacteriaceae</taxon>
        <taxon>Flavobacterium</taxon>
    </lineage>
</organism>
<evidence type="ECO:0000313" key="1">
    <source>
        <dbReference type="EMBL" id="SPE78737.1"/>
    </source>
</evidence>
<sequence>MAIDKKYIGKVTNDNLDDWLHSTGFLYPTNEKQLDRFNKLYEEYYFKLKNATIDVKSIIEGTLCNKSKVISLDISNSVIKEIESLKMVARKGQSNLPKHIIDKMKKKHRDSDDTK</sequence>
<name>A0A2N9PEJ3_9FLAO</name>
<reference evidence="1 2" key="1">
    <citation type="submission" date="2018-02" db="EMBL/GenBank/DDBJ databases">
        <authorList>
            <person name="Cohen D.B."/>
            <person name="Kent A.D."/>
        </authorList>
    </citation>
    <scope>NUCLEOTIDE SEQUENCE [LARGE SCALE GENOMIC DNA]</scope>
    <source>
        <strain evidence="1">CIP109753</strain>
    </source>
</reference>
<evidence type="ECO:0000313" key="2">
    <source>
        <dbReference type="Proteomes" id="UP000238180"/>
    </source>
</evidence>
<dbReference type="Proteomes" id="UP000238180">
    <property type="component" value="Unassembled WGS sequence"/>
</dbReference>
<dbReference type="AlphaFoldDB" id="A0A2N9PEJ3"/>
<dbReference type="RefSeq" id="WP_105197149.1">
    <property type="nucleotide sequence ID" value="NZ_OLKH01000179.1"/>
</dbReference>